<dbReference type="AlphaFoldDB" id="A0A543ISM1"/>
<protein>
    <submittedName>
        <fullName evidence="1">Uncharacterized protein</fullName>
    </submittedName>
</protein>
<sequence>MRYRGRGFGHRPGHVGFGRVRSVPAPDVAALLIELERSDPATADAARLAVDWLTGGRPLATIAQIDVCDFLWYTLPVRIEATDEERLRIAHALGRLLRLGGMPRYAALCLSGTTARILRTYRRAGEEAGLAACQRALEATGVLPPDVPELTWSTIMGPEESAAHTACSAALELAIVSGELTPGADRARARLTARWLLTPRPELGGDNWLQRVHGERLNRWVLGRGAARRALAQPYEVRLHAPVPPPDGDHLEPLRWLLELGVSGVPLTRRHNLARAVAIEAAERFGWRARGGRVPRAEADVPELVTLHGIARGELRALRRTGARLVITNEGRRLLDDPGAMWDAATAALTAPEDGGSDATMHEIALMILAEGRPLRDGELTARVAEVAAVDDRRPYGGADASPAATHGPQASRLLDRLRRRLDAFGLRARQRSGAEQLTPAGQAAALAALRAHALRPRRYITPR</sequence>
<evidence type="ECO:0000313" key="1">
    <source>
        <dbReference type="EMBL" id="TQM73570.1"/>
    </source>
</evidence>
<dbReference type="Proteomes" id="UP000319213">
    <property type="component" value="Unassembled WGS sequence"/>
</dbReference>
<name>A0A543ISM1_9ACTN</name>
<keyword evidence="2" id="KW-1185">Reference proteome</keyword>
<dbReference type="EMBL" id="VFPQ01000001">
    <property type="protein sequence ID" value="TQM73570.1"/>
    <property type="molecule type" value="Genomic_DNA"/>
</dbReference>
<reference evidence="1 2" key="1">
    <citation type="submission" date="2019-06" db="EMBL/GenBank/DDBJ databases">
        <title>Sequencing the genomes of 1000 actinobacteria strains.</title>
        <authorList>
            <person name="Klenk H.-P."/>
        </authorList>
    </citation>
    <scope>NUCLEOTIDE SEQUENCE [LARGE SCALE GENOMIC DNA]</scope>
    <source>
        <strain evidence="1 2">DSM 43186</strain>
    </source>
</reference>
<accession>A0A543ISM1</accession>
<evidence type="ECO:0000313" key="2">
    <source>
        <dbReference type="Proteomes" id="UP000319213"/>
    </source>
</evidence>
<organism evidence="1 2">
    <name type="scientific">Thermopolyspora flexuosa</name>
    <dbReference type="NCBI Taxonomy" id="103836"/>
    <lineage>
        <taxon>Bacteria</taxon>
        <taxon>Bacillati</taxon>
        <taxon>Actinomycetota</taxon>
        <taxon>Actinomycetes</taxon>
        <taxon>Streptosporangiales</taxon>
        <taxon>Streptosporangiaceae</taxon>
        <taxon>Thermopolyspora</taxon>
    </lineage>
</organism>
<proteinExistence type="predicted"/>
<gene>
    <name evidence="1" type="ORF">FHX40_0218</name>
</gene>
<comment type="caution">
    <text evidence="1">The sequence shown here is derived from an EMBL/GenBank/DDBJ whole genome shotgun (WGS) entry which is preliminary data.</text>
</comment>